<accession>A0A6P9A357</accession>
<organism evidence="4">
    <name type="scientific">Thrips palmi</name>
    <name type="common">Melon thrips</name>
    <dbReference type="NCBI Taxonomy" id="161013"/>
    <lineage>
        <taxon>Eukaryota</taxon>
        <taxon>Metazoa</taxon>
        <taxon>Ecdysozoa</taxon>
        <taxon>Arthropoda</taxon>
        <taxon>Hexapoda</taxon>
        <taxon>Insecta</taxon>
        <taxon>Pterygota</taxon>
        <taxon>Neoptera</taxon>
        <taxon>Paraneoptera</taxon>
        <taxon>Thysanoptera</taxon>
        <taxon>Terebrantia</taxon>
        <taxon>Thripoidea</taxon>
        <taxon>Thripidae</taxon>
        <taxon>Thrips</taxon>
    </lineage>
</organism>
<dbReference type="InterPro" id="IPR036846">
    <property type="entry name" value="GM2-AP_sf"/>
</dbReference>
<keyword evidence="3" id="KW-1185">Reference proteome</keyword>
<feature type="chain" id="PRO_5028264902" evidence="2">
    <location>
        <begin position="19"/>
        <end position="190"/>
    </location>
</feature>
<keyword evidence="1 2" id="KW-0732">Signal</keyword>
<reference evidence="4" key="1">
    <citation type="submission" date="2025-08" db="UniProtKB">
        <authorList>
            <consortium name="RefSeq"/>
        </authorList>
    </citation>
    <scope>IDENTIFICATION</scope>
    <source>
        <tissue evidence="4">Total insect</tissue>
    </source>
</reference>
<dbReference type="Gene3D" id="2.70.220.10">
    <property type="entry name" value="Ganglioside GM2 activator"/>
    <property type="match status" value="1"/>
</dbReference>
<dbReference type="OrthoDB" id="10379893at2759"/>
<dbReference type="RefSeq" id="XP_034252303.1">
    <property type="nucleotide sequence ID" value="XM_034396412.1"/>
</dbReference>
<dbReference type="AlphaFoldDB" id="A0A6P9A357"/>
<name>A0A6P9A357_THRPL</name>
<dbReference type="InParanoid" id="A0A6P9A357"/>
<protein>
    <submittedName>
        <fullName evidence="4">Uncharacterized protein LOC117651873</fullName>
    </submittedName>
</protein>
<dbReference type="GeneID" id="117651873"/>
<dbReference type="KEGG" id="tpal:117651873"/>
<dbReference type="Proteomes" id="UP000515158">
    <property type="component" value="Unplaced"/>
</dbReference>
<evidence type="ECO:0000313" key="3">
    <source>
        <dbReference type="Proteomes" id="UP000515158"/>
    </source>
</evidence>
<feature type="signal peptide" evidence="2">
    <location>
        <begin position="1"/>
        <end position="18"/>
    </location>
</feature>
<evidence type="ECO:0000256" key="1">
    <source>
        <dbReference type="ARBA" id="ARBA00022729"/>
    </source>
</evidence>
<sequence>MAAMQLFVTVALIQAAASRTLLVPSRLVAEVPVLQACSGVRGNACVFEAPIARSIHGRGNYTFSGAFNITRSAQHIAEILLDFTRCRDVVSSNTCEHFHTWRLHRNACRTWMDPEAPWASLVKAFSSSYQCPTKEGTYRMKDATLDTKGLSLLNLPLEGAVWQTTITFVEPTGSTHYCIEGTTVFHRVRA</sequence>
<proteinExistence type="predicted"/>
<gene>
    <name evidence="4" type="primary">LOC117651873</name>
</gene>
<evidence type="ECO:0000256" key="2">
    <source>
        <dbReference type="SAM" id="SignalP"/>
    </source>
</evidence>
<evidence type="ECO:0000313" key="4">
    <source>
        <dbReference type="RefSeq" id="XP_034252303.1"/>
    </source>
</evidence>